<feature type="transmembrane region" description="Helical" evidence="6">
    <location>
        <begin position="385"/>
        <end position="406"/>
    </location>
</feature>
<dbReference type="GeneID" id="68353385"/>
<feature type="transmembrane region" description="Helical" evidence="6">
    <location>
        <begin position="478"/>
        <end position="501"/>
    </location>
</feature>
<dbReference type="EMBL" id="JAIZPD010000004">
    <property type="protein sequence ID" value="KAH0963828.1"/>
    <property type="molecule type" value="Genomic_DNA"/>
</dbReference>
<comment type="caution">
    <text evidence="8">The sequence shown here is derived from an EMBL/GenBank/DDBJ whole genome shotgun (WGS) entry which is preliminary data.</text>
</comment>
<evidence type="ECO:0000313" key="9">
    <source>
        <dbReference type="Proteomes" id="UP000824596"/>
    </source>
</evidence>
<accession>A0A9P8SI50</accession>
<feature type="transmembrane region" description="Helical" evidence="6">
    <location>
        <begin position="124"/>
        <end position="141"/>
    </location>
</feature>
<protein>
    <submittedName>
        <fullName evidence="8">Major facilitator superfamily domain-containing protein</fullName>
    </submittedName>
</protein>
<keyword evidence="9" id="KW-1185">Reference proteome</keyword>
<comment type="subcellular location">
    <subcellularLocation>
        <location evidence="1">Membrane</location>
        <topology evidence="1">Multi-pass membrane protein</topology>
    </subcellularLocation>
</comment>
<keyword evidence="4 6" id="KW-0472">Membrane</keyword>
<dbReference type="SUPFAM" id="SSF103473">
    <property type="entry name" value="MFS general substrate transporter"/>
    <property type="match status" value="1"/>
</dbReference>
<dbReference type="PANTHER" id="PTHR23502:SF50">
    <property type="entry name" value="TRANSPORTER, PUTATIVE (AFU_ORTHOLOGUE AFUA_5G00430)-RELATED"/>
    <property type="match status" value="1"/>
</dbReference>
<dbReference type="RefSeq" id="XP_044721341.1">
    <property type="nucleotide sequence ID" value="XM_044862727.1"/>
</dbReference>
<feature type="transmembrane region" description="Helical" evidence="6">
    <location>
        <begin position="183"/>
        <end position="203"/>
    </location>
</feature>
<organism evidence="8 9">
    <name type="scientific">Hirsutella rhossiliensis</name>
    <dbReference type="NCBI Taxonomy" id="111463"/>
    <lineage>
        <taxon>Eukaryota</taxon>
        <taxon>Fungi</taxon>
        <taxon>Dikarya</taxon>
        <taxon>Ascomycota</taxon>
        <taxon>Pezizomycotina</taxon>
        <taxon>Sordariomycetes</taxon>
        <taxon>Hypocreomycetidae</taxon>
        <taxon>Hypocreales</taxon>
        <taxon>Ophiocordycipitaceae</taxon>
        <taxon>Hirsutella</taxon>
    </lineage>
</organism>
<feature type="transmembrane region" description="Helical" evidence="6">
    <location>
        <begin position="341"/>
        <end position="364"/>
    </location>
</feature>
<dbReference type="PANTHER" id="PTHR23502">
    <property type="entry name" value="MAJOR FACILITATOR SUPERFAMILY"/>
    <property type="match status" value="1"/>
</dbReference>
<evidence type="ECO:0000256" key="2">
    <source>
        <dbReference type="ARBA" id="ARBA00022692"/>
    </source>
</evidence>
<dbReference type="InterPro" id="IPR011701">
    <property type="entry name" value="MFS"/>
</dbReference>
<dbReference type="PROSITE" id="PS50850">
    <property type="entry name" value="MFS"/>
    <property type="match status" value="1"/>
</dbReference>
<feature type="transmembrane region" description="Helical" evidence="6">
    <location>
        <begin position="209"/>
        <end position="231"/>
    </location>
</feature>
<feature type="compositionally biased region" description="Basic and acidic residues" evidence="5">
    <location>
        <begin position="1"/>
        <end position="15"/>
    </location>
</feature>
<keyword evidence="2 6" id="KW-0812">Transmembrane</keyword>
<feature type="transmembrane region" description="Helical" evidence="6">
    <location>
        <begin position="300"/>
        <end position="321"/>
    </location>
</feature>
<evidence type="ECO:0000256" key="3">
    <source>
        <dbReference type="ARBA" id="ARBA00022989"/>
    </source>
</evidence>
<dbReference type="GO" id="GO:0022857">
    <property type="term" value="F:transmembrane transporter activity"/>
    <property type="evidence" value="ECO:0007669"/>
    <property type="project" value="InterPro"/>
</dbReference>
<reference evidence="8" key="1">
    <citation type="submission" date="2021-09" db="EMBL/GenBank/DDBJ databases">
        <title>A high-quality genome of the endoparasitic fungus Hirsutella rhossiliensis with a comparison of Hirsutella genomes reveals transposable elements contributing to genome size variation.</title>
        <authorList>
            <person name="Lin R."/>
            <person name="Jiao Y."/>
            <person name="Sun X."/>
            <person name="Ling J."/>
            <person name="Xie B."/>
            <person name="Cheng X."/>
        </authorList>
    </citation>
    <scope>NUCLEOTIDE SEQUENCE</scope>
    <source>
        <strain evidence="8">HR02</strain>
    </source>
</reference>
<dbReference type="AlphaFoldDB" id="A0A9P8SI50"/>
<gene>
    <name evidence="8" type="ORF">HRG_04256</name>
</gene>
<sequence>MDEPGRRKPPDDGPDHPPGTVELLSRRKYIQDGQLVLIPEPSDDPDDPLLWPKWRKAWNFALLVAMTLLIFTGLSTQSIFISQLRKDLQATNEDLINSRAVEHTGEALGCILFIPFATKYGRRSVYIVSIAVYVVAAWWFANMTTTQELYITNALKGFAAAINETAVQMSIRDMFFLHRRGSANALYHFALSTAFSLIPMAAGAQATNFGWRASATTQAATMTVLFVFFIFSFEETKFVRETGKKISDDSEKDNNSTVGLVLDSDRALPRKPFPHYLRLQFLTTTDESLWKIFYYPIHSWWLPHIVFTSLVFGTGLMWITIQGSLKSIVFSAPPYNFNPQQLGYLFVASFVGSLFGNLYGGYFVDWIVVWLTKRNGGLYEPEMRLYPLPLPALGMSAGLVVFGVTADRGLHWIFPSIGSALMSFGFGGMASISFTLVVDAYPNIIAQGFVVVAFFRNVLGVIGPAATNPWVKGMGLSGLFITAAFINLAINLLGVPLLIWGKRLRTKTASRYYRLSKQS</sequence>
<feature type="region of interest" description="Disordered" evidence="5">
    <location>
        <begin position="1"/>
        <end position="21"/>
    </location>
</feature>
<dbReference type="OrthoDB" id="5215911at2759"/>
<name>A0A9P8SI50_9HYPO</name>
<keyword evidence="3 6" id="KW-1133">Transmembrane helix</keyword>
<evidence type="ECO:0000256" key="1">
    <source>
        <dbReference type="ARBA" id="ARBA00004141"/>
    </source>
</evidence>
<evidence type="ECO:0000256" key="6">
    <source>
        <dbReference type="SAM" id="Phobius"/>
    </source>
</evidence>
<evidence type="ECO:0000259" key="7">
    <source>
        <dbReference type="PROSITE" id="PS50850"/>
    </source>
</evidence>
<evidence type="ECO:0000256" key="5">
    <source>
        <dbReference type="SAM" id="MobiDB-lite"/>
    </source>
</evidence>
<feature type="transmembrane region" description="Helical" evidence="6">
    <location>
        <begin position="412"/>
        <end position="437"/>
    </location>
</feature>
<dbReference type="Pfam" id="PF07690">
    <property type="entry name" value="MFS_1"/>
    <property type="match status" value="1"/>
</dbReference>
<dbReference type="Proteomes" id="UP000824596">
    <property type="component" value="Unassembled WGS sequence"/>
</dbReference>
<feature type="domain" description="Major facilitator superfamily (MFS) profile" evidence="7">
    <location>
        <begin position="59"/>
        <end position="502"/>
    </location>
</feature>
<dbReference type="InterPro" id="IPR036259">
    <property type="entry name" value="MFS_trans_sf"/>
</dbReference>
<proteinExistence type="predicted"/>
<dbReference type="GO" id="GO:0005886">
    <property type="term" value="C:plasma membrane"/>
    <property type="evidence" value="ECO:0007669"/>
    <property type="project" value="TreeGrafter"/>
</dbReference>
<dbReference type="Gene3D" id="1.20.1250.20">
    <property type="entry name" value="MFS general substrate transporter like domains"/>
    <property type="match status" value="1"/>
</dbReference>
<evidence type="ECO:0000256" key="4">
    <source>
        <dbReference type="ARBA" id="ARBA00023136"/>
    </source>
</evidence>
<feature type="transmembrane region" description="Helical" evidence="6">
    <location>
        <begin position="57"/>
        <end position="76"/>
    </location>
</feature>
<feature type="transmembrane region" description="Helical" evidence="6">
    <location>
        <begin position="444"/>
        <end position="466"/>
    </location>
</feature>
<dbReference type="InterPro" id="IPR020846">
    <property type="entry name" value="MFS_dom"/>
</dbReference>
<evidence type="ECO:0000313" key="8">
    <source>
        <dbReference type="EMBL" id="KAH0963828.1"/>
    </source>
</evidence>